<evidence type="ECO:0000256" key="6">
    <source>
        <dbReference type="ARBA" id="ARBA00023136"/>
    </source>
</evidence>
<dbReference type="AlphaFoldDB" id="A0A0W0WXS1"/>
<keyword evidence="4 7" id="KW-0812">Transmembrane</keyword>
<reference evidence="8 9" key="1">
    <citation type="submission" date="2015-11" db="EMBL/GenBank/DDBJ databases">
        <title>Genomic analysis of 38 Legionella species identifies large and diverse effector repertoires.</title>
        <authorList>
            <person name="Burstein D."/>
            <person name="Amaro F."/>
            <person name="Zusman T."/>
            <person name="Lifshitz Z."/>
            <person name="Cohen O."/>
            <person name="Gilbert J.A."/>
            <person name="Pupko T."/>
            <person name="Shuman H.A."/>
            <person name="Segal G."/>
        </authorList>
    </citation>
    <scope>NUCLEOTIDE SEQUENCE [LARGE SCALE GENOMIC DNA]</scope>
    <source>
        <strain evidence="8 9">Oak Ridge-10</strain>
    </source>
</reference>
<accession>A0A0W0WXS1</accession>
<comment type="subcellular location">
    <subcellularLocation>
        <location evidence="1">Cell membrane</location>
        <topology evidence="1">Multi-pass membrane protein</topology>
    </subcellularLocation>
</comment>
<dbReference type="PATRIC" id="fig|29423.5.peg.2333"/>
<dbReference type="Pfam" id="PF07681">
    <property type="entry name" value="DoxX"/>
    <property type="match status" value="1"/>
</dbReference>
<keyword evidence="3" id="KW-1003">Cell membrane</keyword>
<dbReference type="PANTHER" id="PTHR33452">
    <property type="entry name" value="OXIDOREDUCTASE CATD-RELATED"/>
    <property type="match status" value="1"/>
</dbReference>
<keyword evidence="6 7" id="KW-0472">Membrane</keyword>
<comment type="caution">
    <text evidence="8">The sequence shown here is derived from an EMBL/GenBank/DDBJ whole genome shotgun (WGS) entry which is preliminary data.</text>
</comment>
<organism evidence="8 9">
    <name type="scientific">Legionella oakridgensis</name>
    <dbReference type="NCBI Taxonomy" id="29423"/>
    <lineage>
        <taxon>Bacteria</taxon>
        <taxon>Pseudomonadati</taxon>
        <taxon>Pseudomonadota</taxon>
        <taxon>Gammaproteobacteria</taxon>
        <taxon>Legionellales</taxon>
        <taxon>Legionellaceae</taxon>
        <taxon>Legionella</taxon>
    </lineage>
</organism>
<comment type="similarity">
    <text evidence="2">Belongs to the DoxX family.</text>
</comment>
<protein>
    <submittedName>
        <fullName evidence="8">DoxX</fullName>
    </submittedName>
</protein>
<evidence type="ECO:0000313" key="9">
    <source>
        <dbReference type="Proteomes" id="UP000054858"/>
    </source>
</evidence>
<sequence length="148" mass="17102">MVQKEMLMTWQHFLIRIYLGLNMLPHCSEKLFLGTSSYYQEVHDFMLMGIIDPKFMVILAGIIEFAIFFAFTFGFLTRIAAVGASIYLLMTTLLGHHFTNGFIWVSPGGGWEFPIMWGFLYLTFLLTGGGLFSLDSWLYKQSKLKIFR</sequence>
<dbReference type="GO" id="GO:0005886">
    <property type="term" value="C:plasma membrane"/>
    <property type="evidence" value="ECO:0007669"/>
    <property type="project" value="UniProtKB-SubCell"/>
</dbReference>
<evidence type="ECO:0000256" key="4">
    <source>
        <dbReference type="ARBA" id="ARBA00022692"/>
    </source>
</evidence>
<dbReference type="PANTHER" id="PTHR33452:SF1">
    <property type="entry name" value="INNER MEMBRANE PROTEIN YPHA-RELATED"/>
    <property type="match status" value="1"/>
</dbReference>
<feature type="transmembrane region" description="Helical" evidence="7">
    <location>
        <begin position="84"/>
        <end position="105"/>
    </location>
</feature>
<dbReference type="InterPro" id="IPR032808">
    <property type="entry name" value="DoxX"/>
</dbReference>
<name>A0A0W0WXS1_9GAMM</name>
<evidence type="ECO:0000313" key="8">
    <source>
        <dbReference type="EMBL" id="KTD37088.1"/>
    </source>
</evidence>
<dbReference type="Proteomes" id="UP000054858">
    <property type="component" value="Unassembled WGS sequence"/>
</dbReference>
<dbReference type="EMBL" id="LNYP01000031">
    <property type="protein sequence ID" value="KTD37088.1"/>
    <property type="molecule type" value="Genomic_DNA"/>
</dbReference>
<keyword evidence="5 7" id="KW-1133">Transmembrane helix</keyword>
<evidence type="ECO:0000256" key="2">
    <source>
        <dbReference type="ARBA" id="ARBA00006679"/>
    </source>
</evidence>
<dbReference type="InterPro" id="IPR051907">
    <property type="entry name" value="DoxX-like_oxidoreductase"/>
</dbReference>
<feature type="transmembrane region" description="Helical" evidence="7">
    <location>
        <begin position="55"/>
        <end position="77"/>
    </location>
</feature>
<evidence type="ECO:0000256" key="5">
    <source>
        <dbReference type="ARBA" id="ARBA00022989"/>
    </source>
</evidence>
<dbReference type="RefSeq" id="WP_025386044.1">
    <property type="nucleotide sequence ID" value="NZ_LCUA01000001.1"/>
</dbReference>
<gene>
    <name evidence="8" type="ORF">Loak_2224</name>
</gene>
<feature type="transmembrane region" description="Helical" evidence="7">
    <location>
        <begin position="117"/>
        <end position="139"/>
    </location>
</feature>
<evidence type="ECO:0000256" key="7">
    <source>
        <dbReference type="SAM" id="Phobius"/>
    </source>
</evidence>
<proteinExistence type="inferred from homology"/>
<evidence type="ECO:0000256" key="3">
    <source>
        <dbReference type="ARBA" id="ARBA00022475"/>
    </source>
</evidence>
<evidence type="ECO:0000256" key="1">
    <source>
        <dbReference type="ARBA" id="ARBA00004651"/>
    </source>
</evidence>